<comment type="similarity">
    <text evidence="1">Belongs to the membrane fusion protein (MFP) (TC 8.A.1) family.</text>
</comment>
<dbReference type="InterPro" id="IPR058647">
    <property type="entry name" value="BSH_CzcB-like"/>
</dbReference>
<dbReference type="AlphaFoldDB" id="A0A4S3LYQ1"/>
<dbReference type="Gene3D" id="2.40.50.100">
    <property type="match status" value="1"/>
</dbReference>
<evidence type="ECO:0000259" key="4">
    <source>
        <dbReference type="Pfam" id="PF25973"/>
    </source>
</evidence>
<feature type="domain" description="CzcB-like barrel-sandwich hybrid" evidence="4">
    <location>
        <begin position="81"/>
        <end position="225"/>
    </location>
</feature>
<accession>A0A4S3LYQ1</accession>
<keyword evidence="2" id="KW-0813">Transport</keyword>
<evidence type="ECO:0000313" key="6">
    <source>
        <dbReference type="Proteomes" id="UP000305939"/>
    </source>
</evidence>
<name>A0A4S3LYQ1_9FLAO</name>
<dbReference type="OrthoDB" id="9814657at2"/>
<dbReference type="NCBIfam" id="TIGR01730">
    <property type="entry name" value="RND_mfp"/>
    <property type="match status" value="1"/>
</dbReference>
<gene>
    <name evidence="5" type="ORF">E7Z59_13245</name>
</gene>
<dbReference type="Gene3D" id="1.10.287.470">
    <property type="entry name" value="Helix hairpin bin"/>
    <property type="match status" value="1"/>
</dbReference>
<protein>
    <submittedName>
        <fullName evidence="5">Efflux RND transporter periplasmic adaptor subunit</fullName>
    </submittedName>
</protein>
<dbReference type="GO" id="GO:0022857">
    <property type="term" value="F:transmembrane transporter activity"/>
    <property type="evidence" value="ECO:0007669"/>
    <property type="project" value="InterPro"/>
</dbReference>
<dbReference type="GO" id="GO:0016020">
    <property type="term" value="C:membrane"/>
    <property type="evidence" value="ECO:0007669"/>
    <property type="project" value="InterPro"/>
</dbReference>
<proteinExistence type="inferred from homology"/>
<reference evidence="5 6" key="1">
    <citation type="submission" date="2019-04" db="EMBL/GenBank/DDBJ databases">
        <title>Draft genome sequence of Robertkochia marina CC-AMO-30D.</title>
        <authorList>
            <person name="Hameed A."/>
            <person name="Lin S.-Y."/>
            <person name="Shahina M."/>
            <person name="Lai W.-A."/>
            <person name="Young C.-C."/>
        </authorList>
    </citation>
    <scope>NUCLEOTIDE SEQUENCE [LARGE SCALE GENOMIC DNA]</scope>
    <source>
        <strain evidence="5 6">CC-AMO-30D</strain>
    </source>
</reference>
<dbReference type="GO" id="GO:0015679">
    <property type="term" value="P:plasma membrane copper ion transport"/>
    <property type="evidence" value="ECO:0007669"/>
    <property type="project" value="TreeGrafter"/>
</dbReference>
<evidence type="ECO:0000256" key="3">
    <source>
        <dbReference type="SAM" id="Coils"/>
    </source>
</evidence>
<dbReference type="PROSITE" id="PS51257">
    <property type="entry name" value="PROKAR_LIPOPROTEIN"/>
    <property type="match status" value="1"/>
</dbReference>
<dbReference type="SUPFAM" id="SSF111369">
    <property type="entry name" value="HlyD-like secretion proteins"/>
    <property type="match status" value="1"/>
</dbReference>
<dbReference type="Pfam" id="PF25973">
    <property type="entry name" value="BSH_CzcB"/>
    <property type="match status" value="1"/>
</dbReference>
<dbReference type="EMBL" id="SSMC01000003">
    <property type="protein sequence ID" value="THD66740.1"/>
    <property type="molecule type" value="Genomic_DNA"/>
</dbReference>
<dbReference type="GO" id="GO:0030313">
    <property type="term" value="C:cell envelope"/>
    <property type="evidence" value="ECO:0007669"/>
    <property type="project" value="TreeGrafter"/>
</dbReference>
<dbReference type="PANTHER" id="PTHR30097:SF4">
    <property type="entry name" value="SLR6042 PROTEIN"/>
    <property type="match status" value="1"/>
</dbReference>
<keyword evidence="3" id="KW-0175">Coiled coil</keyword>
<dbReference type="Gene3D" id="2.40.30.170">
    <property type="match status" value="1"/>
</dbReference>
<dbReference type="InterPro" id="IPR051909">
    <property type="entry name" value="MFP_Cation_Efflux"/>
</dbReference>
<dbReference type="GO" id="GO:0060003">
    <property type="term" value="P:copper ion export"/>
    <property type="evidence" value="ECO:0007669"/>
    <property type="project" value="TreeGrafter"/>
</dbReference>
<evidence type="ECO:0000256" key="2">
    <source>
        <dbReference type="ARBA" id="ARBA00022448"/>
    </source>
</evidence>
<evidence type="ECO:0000256" key="1">
    <source>
        <dbReference type="ARBA" id="ARBA00009477"/>
    </source>
</evidence>
<evidence type="ECO:0000313" key="5">
    <source>
        <dbReference type="EMBL" id="THD66740.1"/>
    </source>
</evidence>
<dbReference type="PANTHER" id="PTHR30097">
    <property type="entry name" value="CATION EFFLUX SYSTEM PROTEIN CUSB"/>
    <property type="match status" value="1"/>
</dbReference>
<comment type="caution">
    <text evidence="5">The sequence shown here is derived from an EMBL/GenBank/DDBJ whole genome shotgun (WGS) entry which is preliminary data.</text>
</comment>
<dbReference type="RefSeq" id="WP_136336810.1">
    <property type="nucleotide sequence ID" value="NZ_QXMP01000011.1"/>
</dbReference>
<organism evidence="5 6">
    <name type="scientific">Robertkochia marina</name>
    <dbReference type="NCBI Taxonomy" id="1227945"/>
    <lineage>
        <taxon>Bacteria</taxon>
        <taxon>Pseudomonadati</taxon>
        <taxon>Bacteroidota</taxon>
        <taxon>Flavobacteriia</taxon>
        <taxon>Flavobacteriales</taxon>
        <taxon>Flavobacteriaceae</taxon>
        <taxon>Robertkochia</taxon>
    </lineage>
</organism>
<sequence length="381" mass="42659">MKHASTYLKFLFISLLIAGCKTTEEDSAAQNESTSPPASTITVSRSQFESNQMQLAPVVMTSTAEEVRATGVIDVPPENRASVSPVMGGYVTHTPLLVGNKVNKGASLLTLENPEYVKLQQQYLEERESLKYLKEEYERHKELLKEKITSKKNYLRAESTYLATRSRVYGLEKQLQILGIKTDRLEPENITTEISLTAPISGSITEIHIAKGDYLQPSETAMEIVNNDHLHLELNVFEKDILKVQEGQEIEFRIPESSDKSFRAEVYLKSNALSENRTIRIHGHIPDSLRNVMVVGMYVEAVILTGDKAENSLPSVPEEAIIEKDGNYYLLFLENETADEYIFRKQAVSPGQTRNGLTSLEGLAIEEGARVLSKGAFDIFQ</sequence>
<feature type="coiled-coil region" evidence="3">
    <location>
        <begin position="116"/>
        <end position="147"/>
    </location>
</feature>
<dbReference type="InterPro" id="IPR006143">
    <property type="entry name" value="RND_pump_MFP"/>
</dbReference>
<keyword evidence="6" id="KW-1185">Reference proteome</keyword>
<dbReference type="Proteomes" id="UP000305939">
    <property type="component" value="Unassembled WGS sequence"/>
</dbReference>